<dbReference type="Gene3D" id="3.40.640.10">
    <property type="entry name" value="Type I PLP-dependent aspartate aminotransferase-like (Major domain)"/>
    <property type="match status" value="1"/>
</dbReference>
<evidence type="ECO:0000313" key="4">
    <source>
        <dbReference type="EMBL" id="EAR60073.1"/>
    </source>
</evidence>
<evidence type="ECO:0000256" key="1">
    <source>
        <dbReference type="ARBA" id="ARBA00022898"/>
    </source>
</evidence>
<proteinExistence type="inferred from homology"/>
<dbReference type="InterPro" id="IPR015424">
    <property type="entry name" value="PyrdxlP-dep_Trfase"/>
</dbReference>
<dbReference type="PIRSF" id="PIRSF000390">
    <property type="entry name" value="PLP_StrS"/>
    <property type="match status" value="1"/>
</dbReference>
<organism evidence="4 5">
    <name type="scientific">Neptuniibacter caesariensis</name>
    <dbReference type="NCBI Taxonomy" id="207954"/>
    <lineage>
        <taxon>Bacteria</taxon>
        <taxon>Pseudomonadati</taxon>
        <taxon>Pseudomonadota</taxon>
        <taxon>Gammaproteobacteria</taxon>
        <taxon>Oceanospirillales</taxon>
        <taxon>Oceanospirillaceae</taxon>
        <taxon>Neptuniibacter</taxon>
    </lineage>
</organism>
<dbReference type="SUPFAM" id="SSF53383">
    <property type="entry name" value="PLP-dependent transferases"/>
    <property type="match status" value="1"/>
</dbReference>
<dbReference type="OrthoDB" id="9804264at2"/>
<evidence type="ECO:0000256" key="2">
    <source>
        <dbReference type="ARBA" id="ARBA00037999"/>
    </source>
</evidence>
<dbReference type="Pfam" id="PF01041">
    <property type="entry name" value="DegT_DnrJ_EryC1"/>
    <property type="match status" value="1"/>
</dbReference>
<dbReference type="AlphaFoldDB" id="A0A7U8GRB8"/>
<keyword evidence="1 3" id="KW-0663">Pyridoxal phosphate</keyword>
<accession>A0A7U8GRB8</accession>
<sequence length="428" mass="47738">MNKSEIRNQIFALVEAYFSADMQQETFIPGQSRIGVGYPVFDHKEINNAIGSLLDVWLSMGPKVRQFEADYAEYIGTDYGIAVNSGSSANLLAINALLQAGYVKPGAEVIVPAATFTTVISPLLQNGLKPVFVDIDGDTHNISVDAIAEAINDNTGLIMPVHSLGLAADMPAINRLAQKHGLPILEDCCEAHAAAIEGQRVGSFGLISTYSFFVAHNMTTGEGGMVMTSDSRLEKILRSTREFGRLTEYDSSQDRFYYSDGFLNEYDERYVFEKVGYNVRMTDICAALGIEQLKKLDALTQDRINNAEFYTEQLKEFSSFLQLPYVPESYLHSFYGYPIIVRDDAPFKRQELVRFLESRNIETRAFMGGNLALQPAYRDDPAIRIAGDLKHTELMTRSGFFIGCHSMIKAEQRDYIIDAFRSFVSSVA</sequence>
<comment type="caution">
    <text evidence="4">The sequence shown here is derived from an EMBL/GenBank/DDBJ whole genome shotgun (WGS) entry which is preliminary data.</text>
</comment>
<dbReference type="GO" id="GO:0030170">
    <property type="term" value="F:pyridoxal phosphate binding"/>
    <property type="evidence" value="ECO:0007669"/>
    <property type="project" value="TreeGrafter"/>
</dbReference>
<dbReference type="GO" id="GO:0008483">
    <property type="term" value="F:transaminase activity"/>
    <property type="evidence" value="ECO:0007669"/>
    <property type="project" value="TreeGrafter"/>
</dbReference>
<keyword evidence="5" id="KW-1185">Reference proteome</keyword>
<dbReference type="PANTHER" id="PTHR30244">
    <property type="entry name" value="TRANSAMINASE"/>
    <property type="match status" value="1"/>
</dbReference>
<dbReference type="Proteomes" id="UP000002171">
    <property type="component" value="Unassembled WGS sequence"/>
</dbReference>
<comment type="similarity">
    <text evidence="2 3">Belongs to the DegT/DnrJ/EryC1 family.</text>
</comment>
<dbReference type="CDD" id="cd00616">
    <property type="entry name" value="AHBA_syn"/>
    <property type="match status" value="1"/>
</dbReference>
<gene>
    <name evidence="4" type="ORF">MED92_17077</name>
</gene>
<dbReference type="RefSeq" id="WP_007021080.1">
    <property type="nucleotide sequence ID" value="NZ_CH724125.1"/>
</dbReference>
<dbReference type="InterPro" id="IPR015422">
    <property type="entry name" value="PyrdxlP-dep_Trfase_small"/>
</dbReference>
<dbReference type="InterPro" id="IPR000653">
    <property type="entry name" value="DegT/StrS_aminotransferase"/>
</dbReference>
<dbReference type="GO" id="GO:0000271">
    <property type="term" value="P:polysaccharide biosynthetic process"/>
    <property type="evidence" value="ECO:0007669"/>
    <property type="project" value="TreeGrafter"/>
</dbReference>
<protein>
    <submittedName>
        <fullName evidence="4">CDP-4-dehydro-6-deoxy-D-glucose 3-dehydratase</fullName>
    </submittedName>
</protein>
<dbReference type="Gene3D" id="3.90.1150.10">
    <property type="entry name" value="Aspartate Aminotransferase, domain 1"/>
    <property type="match status" value="1"/>
</dbReference>
<name>A0A7U8GRB8_NEPCE</name>
<dbReference type="EMBL" id="AAOW01000024">
    <property type="protein sequence ID" value="EAR60073.1"/>
    <property type="molecule type" value="Genomic_DNA"/>
</dbReference>
<evidence type="ECO:0000256" key="3">
    <source>
        <dbReference type="RuleBase" id="RU004508"/>
    </source>
</evidence>
<dbReference type="InterPro" id="IPR015421">
    <property type="entry name" value="PyrdxlP-dep_Trfase_major"/>
</dbReference>
<evidence type="ECO:0000313" key="5">
    <source>
        <dbReference type="Proteomes" id="UP000002171"/>
    </source>
</evidence>
<dbReference type="PANTHER" id="PTHR30244:SF34">
    <property type="entry name" value="DTDP-4-AMINO-4,6-DIDEOXYGALACTOSE TRANSAMINASE"/>
    <property type="match status" value="1"/>
</dbReference>
<reference evidence="4 5" key="1">
    <citation type="submission" date="2006-02" db="EMBL/GenBank/DDBJ databases">
        <authorList>
            <person name="Pinhassi J."/>
            <person name="Pedros-Alio C."/>
            <person name="Ferriera S."/>
            <person name="Johnson J."/>
            <person name="Kravitz S."/>
            <person name="Halpern A."/>
            <person name="Remington K."/>
            <person name="Beeson K."/>
            <person name="Tran B."/>
            <person name="Rogers Y.-H."/>
            <person name="Friedman R."/>
            <person name="Venter J.C."/>
        </authorList>
    </citation>
    <scope>NUCLEOTIDE SEQUENCE [LARGE SCALE GENOMIC DNA]</scope>
    <source>
        <strain evidence="4 5">MED92</strain>
    </source>
</reference>